<accession>A0A6J5SWF1</accession>
<evidence type="ECO:0000313" key="1">
    <source>
        <dbReference type="EMBL" id="CAB4147694.1"/>
    </source>
</evidence>
<reference evidence="4" key="1">
    <citation type="submission" date="2020-05" db="EMBL/GenBank/DDBJ databases">
        <authorList>
            <person name="Chiriac C."/>
            <person name="Salcher M."/>
            <person name="Ghai R."/>
            <person name="Kavagutti S V."/>
        </authorList>
    </citation>
    <scope>NUCLEOTIDE SEQUENCE</scope>
</reference>
<name>A0A6J5SWF1_9CAUD</name>
<organism evidence="4">
    <name type="scientific">uncultured Caudovirales phage</name>
    <dbReference type="NCBI Taxonomy" id="2100421"/>
    <lineage>
        <taxon>Viruses</taxon>
        <taxon>Duplodnaviria</taxon>
        <taxon>Heunggongvirae</taxon>
        <taxon>Uroviricota</taxon>
        <taxon>Caudoviricetes</taxon>
        <taxon>Peduoviridae</taxon>
        <taxon>Maltschvirus</taxon>
        <taxon>Maltschvirus maltsch</taxon>
    </lineage>
</organism>
<evidence type="ECO:0000313" key="4">
    <source>
        <dbReference type="EMBL" id="CAB4219569.1"/>
    </source>
</evidence>
<gene>
    <name evidence="2" type="ORF">UFOVP1017_40</name>
    <name evidence="3" type="ORF">UFOVP1168_40</name>
    <name evidence="4" type="ORF">UFOVP1617_13</name>
    <name evidence="1" type="ORF">UFOVP511_40</name>
</gene>
<evidence type="ECO:0000313" key="2">
    <source>
        <dbReference type="EMBL" id="CAB4178533.1"/>
    </source>
</evidence>
<dbReference type="EMBL" id="LR796490">
    <property type="protein sequence ID" value="CAB4147694.1"/>
    <property type="molecule type" value="Genomic_DNA"/>
</dbReference>
<dbReference type="EMBL" id="LR797116">
    <property type="protein sequence ID" value="CAB4187988.1"/>
    <property type="molecule type" value="Genomic_DNA"/>
</dbReference>
<protein>
    <submittedName>
        <fullName evidence="4">Uncharacterized protein</fullName>
    </submittedName>
</protein>
<dbReference type="EMBL" id="LR797483">
    <property type="protein sequence ID" value="CAB4219569.1"/>
    <property type="molecule type" value="Genomic_DNA"/>
</dbReference>
<sequence length="209" mass="20820">MALVTTTLAAAVAITDNVITVASATSLTAGRLIRIDGEYMEINQAYTGGVSVGVLRGQEGSVTAAHQSGANVVTALASDLAQAPSQVNEAVLYPGQMSVTTTSYSAAGAISFGLSQWTVAIINGTSALAMTLAVPTKDQDGCYLHIVANGKAAHTVTATSGLGNGGASYDVGTFSATLAMSSLLVACNGFWVSVGPTTATAIGGSPTWA</sequence>
<dbReference type="EMBL" id="LR796968">
    <property type="protein sequence ID" value="CAB4178533.1"/>
    <property type="molecule type" value="Genomic_DNA"/>
</dbReference>
<proteinExistence type="predicted"/>
<evidence type="ECO:0000313" key="3">
    <source>
        <dbReference type="EMBL" id="CAB4187988.1"/>
    </source>
</evidence>